<dbReference type="GO" id="GO:0005085">
    <property type="term" value="F:guanyl-nucleotide exchange factor activity"/>
    <property type="evidence" value="ECO:0007669"/>
    <property type="project" value="InterPro"/>
</dbReference>
<dbReference type="Gene3D" id="1.10.220.20">
    <property type="match status" value="1"/>
</dbReference>
<dbReference type="CDD" id="cd00171">
    <property type="entry name" value="Sec7"/>
    <property type="match status" value="1"/>
</dbReference>
<evidence type="ECO:0000259" key="7">
    <source>
        <dbReference type="PROSITE" id="PS50190"/>
    </source>
</evidence>
<feature type="region of interest" description="Disordered" evidence="6">
    <location>
        <begin position="557"/>
        <end position="589"/>
    </location>
</feature>
<dbReference type="Gene3D" id="1.10.1000.11">
    <property type="entry name" value="Arf Nucleotide-binding Site Opener,domain 2"/>
    <property type="match status" value="1"/>
</dbReference>
<evidence type="ECO:0000313" key="10">
    <source>
        <dbReference type="WBParaSite" id="nOo.2.0.1.t00924-RA"/>
    </source>
</evidence>
<gene>
    <name evidence="8" type="ORF">NOO_LOCUS924</name>
</gene>
<dbReference type="PANTHER" id="PTHR10663">
    <property type="entry name" value="GUANYL-NUCLEOTIDE EXCHANGE FACTOR"/>
    <property type="match status" value="1"/>
</dbReference>
<dbReference type="Gene3D" id="2.30.29.30">
    <property type="entry name" value="Pleckstrin-homology domain (PH domain)/Phosphotyrosine-binding domain (PTB)"/>
    <property type="match status" value="1"/>
</dbReference>
<reference evidence="8 9" key="2">
    <citation type="submission" date="2018-08" db="EMBL/GenBank/DDBJ databases">
        <authorList>
            <person name="Laetsch R D."/>
            <person name="Stevens L."/>
            <person name="Kumar S."/>
            <person name="Blaxter L. M."/>
        </authorList>
    </citation>
    <scope>NUCLEOTIDE SEQUENCE [LARGE SCALE GENOMIC DNA]</scope>
</reference>
<evidence type="ECO:0000256" key="3">
    <source>
        <dbReference type="ARBA" id="ARBA00022490"/>
    </source>
</evidence>
<evidence type="ECO:0000313" key="9">
    <source>
        <dbReference type="Proteomes" id="UP000271087"/>
    </source>
</evidence>
<dbReference type="PANTHER" id="PTHR10663:SF342">
    <property type="entry name" value="FI21420P1"/>
    <property type="match status" value="1"/>
</dbReference>
<evidence type="ECO:0000256" key="5">
    <source>
        <dbReference type="ARBA" id="ARBA00023054"/>
    </source>
</evidence>
<dbReference type="InterPro" id="IPR033742">
    <property type="entry name" value="IQSEC_PH"/>
</dbReference>
<evidence type="ECO:0000256" key="6">
    <source>
        <dbReference type="SAM" id="MobiDB-lite"/>
    </source>
</evidence>
<sequence length="728" mass="82526">MLSEWRGPTISVRALTSYEISDELCRRQLQVLERRYGGRLRAHTAATRIQRAFRQSCLLKQWKHLVLPIQNSAVCSRNVGGQEHKDVLKRNTSLTDVPSAQACLHRPSVAPVRPKNCSPRINLSVPERGCKVPLAIGENIGNAKFDNNLPHRSAVECLSPRLSQRRIVTDVVHPATHVWLPRSSAITGRSNHSNSLPRLDKHATPCQPVSTSSNSHGVLDQRRRRQYRIALNFFNKKPTRGVQYLIEWGFVADNSLAIANLLLHRRGLSKQMIGEYIGHLHNPFQSSVLNHFVDQIDLHGMEVDIALRHTLSFFRLPGEAQKIERIMQVFSAHYSTCNPDKVALFHSADTIFILAFAIVMLNTDLHSPSIKPSLKMKVGDFINNLRGIDAGYDIDRALLVRIYRRIRDSPFSTGSDHVSQVLVVDQSIVGKDKPNLVEPHRRLVCYCRLNQIIDRNKRQPANAHQREIAKMASKRKSCCQYVLRTWMMLLGVRVSMFETPFYDYGIMITLPDGQEIYLNSKNDDDRHRFVADVKESVAECAEMEAIRIDAELDKHSLISRSDGPRERDSGLSEMEGNTSNSVVNTSSPNTPQQALNLCSIRRLSFNSFDSGVIEESCESFSHSGCTYEAMKGTDNRTKLCQLDKLIIKAKQNLSPVAAQVKLSITQTDKHEQSELERKAREEILKDTALGVRRYEKIGPQGWKKPACLRTNKKFLERILRSTQPKSNK</sequence>
<protein>
    <submittedName>
        <fullName evidence="10">SEC7 domain-containing protein</fullName>
    </submittedName>
</protein>
<dbReference type="GO" id="GO:0030036">
    <property type="term" value="P:actin cytoskeleton organization"/>
    <property type="evidence" value="ECO:0007669"/>
    <property type="project" value="TreeGrafter"/>
</dbReference>
<dbReference type="EMBL" id="UYRW01000103">
    <property type="protein sequence ID" value="VDK63115.1"/>
    <property type="molecule type" value="Genomic_DNA"/>
</dbReference>
<dbReference type="Proteomes" id="UP000271087">
    <property type="component" value="Unassembled WGS sequence"/>
</dbReference>
<name>A0A182DZ18_ONCOC</name>
<dbReference type="InterPro" id="IPR011993">
    <property type="entry name" value="PH-like_dom_sf"/>
</dbReference>
<dbReference type="GO" id="GO:0005737">
    <property type="term" value="C:cytoplasm"/>
    <property type="evidence" value="ECO:0007669"/>
    <property type="project" value="UniProtKB-SubCell"/>
</dbReference>
<dbReference type="Pfam" id="PF16453">
    <property type="entry name" value="IQ_SEC7_PH"/>
    <property type="match status" value="1"/>
</dbReference>
<keyword evidence="3" id="KW-0963">Cytoplasm</keyword>
<feature type="domain" description="SEC7" evidence="7">
    <location>
        <begin position="221"/>
        <end position="409"/>
    </location>
</feature>
<dbReference type="InterPro" id="IPR023394">
    <property type="entry name" value="Sec7_C_sf"/>
</dbReference>
<organism evidence="10">
    <name type="scientific">Onchocerca ochengi</name>
    <name type="common">Filarial nematode worm</name>
    <dbReference type="NCBI Taxonomy" id="42157"/>
    <lineage>
        <taxon>Eukaryota</taxon>
        <taxon>Metazoa</taxon>
        <taxon>Ecdysozoa</taxon>
        <taxon>Nematoda</taxon>
        <taxon>Chromadorea</taxon>
        <taxon>Rhabditida</taxon>
        <taxon>Spirurina</taxon>
        <taxon>Spiruromorpha</taxon>
        <taxon>Filarioidea</taxon>
        <taxon>Onchocercidae</taxon>
        <taxon>Onchocerca</taxon>
    </lineage>
</organism>
<dbReference type="GO" id="GO:0032012">
    <property type="term" value="P:regulation of ARF protein signal transduction"/>
    <property type="evidence" value="ECO:0007669"/>
    <property type="project" value="InterPro"/>
</dbReference>
<dbReference type="Pfam" id="PF01369">
    <property type="entry name" value="Sec7"/>
    <property type="match status" value="1"/>
</dbReference>
<dbReference type="STRING" id="42157.A0A182DZ18"/>
<feature type="compositionally biased region" description="Basic and acidic residues" evidence="6">
    <location>
        <begin position="557"/>
        <end position="570"/>
    </location>
</feature>
<dbReference type="WBParaSite" id="nOo.2.0.1.t00924-RA">
    <property type="protein sequence ID" value="nOo.2.0.1.t00924-RA"/>
    <property type="gene ID" value="nOo.2.0.1.g00924"/>
</dbReference>
<evidence type="ECO:0000256" key="1">
    <source>
        <dbReference type="ARBA" id="ARBA00004496"/>
    </source>
</evidence>
<evidence type="ECO:0000313" key="8">
    <source>
        <dbReference type="EMBL" id="VDK63115.1"/>
    </source>
</evidence>
<dbReference type="FunFam" id="1.10.1000.11:FF:000009">
    <property type="entry name" value="IQ motif and SEC7 domain-containing protein"/>
    <property type="match status" value="1"/>
</dbReference>
<comment type="subcellular location">
    <subcellularLocation>
        <location evidence="1">Cytoplasm</location>
    </subcellularLocation>
</comment>
<proteinExistence type="inferred from homology"/>
<keyword evidence="5" id="KW-0175">Coiled coil</keyword>
<keyword evidence="9" id="KW-1185">Reference proteome</keyword>
<reference evidence="10" key="1">
    <citation type="submission" date="2016-06" db="UniProtKB">
        <authorList>
            <consortium name="WormBaseParasite"/>
        </authorList>
    </citation>
    <scope>IDENTIFICATION</scope>
</reference>
<dbReference type="OrthoDB" id="430364at2759"/>
<accession>A0A182DZ18</accession>
<comment type="similarity">
    <text evidence="2">Belongs to the BRAG family.</text>
</comment>
<dbReference type="AlphaFoldDB" id="A0A182DZ18"/>
<keyword evidence="4" id="KW-0597">Phosphoprotein</keyword>
<dbReference type="InterPro" id="IPR000904">
    <property type="entry name" value="Sec7_dom"/>
</dbReference>
<dbReference type="PROSITE" id="PS50190">
    <property type="entry name" value="SEC7"/>
    <property type="match status" value="1"/>
</dbReference>
<evidence type="ECO:0000256" key="4">
    <source>
        <dbReference type="ARBA" id="ARBA00022553"/>
    </source>
</evidence>
<dbReference type="SMART" id="SM00222">
    <property type="entry name" value="Sec7"/>
    <property type="match status" value="1"/>
</dbReference>
<feature type="compositionally biased region" description="Low complexity" evidence="6">
    <location>
        <begin position="577"/>
        <end position="589"/>
    </location>
</feature>
<dbReference type="InterPro" id="IPR035999">
    <property type="entry name" value="Sec7_dom_sf"/>
</dbReference>
<dbReference type="SUPFAM" id="SSF48425">
    <property type="entry name" value="Sec7 domain"/>
    <property type="match status" value="1"/>
</dbReference>
<evidence type="ECO:0000256" key="2">
    <source>
        <dbReference type="ARBA" id="ARBA00006248"/>
    </source>
</evidence>